<accession>A0A1Q9AUV4</accession>
<dbReference type="EC" id="2.7.13.3" evidence="2"/>
<dbReference type="InterPro" id="IPR003594">
    <property type="entry name" value="HATPase_dom"/>
</dbReference>
<dbReference type="EMBL" id="MKIP01000053">
    <property type="protein sequence ID" value="OLP59236.1"/>
    <property type="molecule type" value="Genomic_DNA"/>
</dbReference>
<keyword evidence="3 4" id="KW-0597">Phosphoprotein</keyword>
<dbReference type="SUPFAM" id="SSF55874">
    <property type="entry name" value="ATPase domain of HSP90 chaperone/DNA topoisomerase II/histidine kinase"/>
    <property type="match status" value="1"/>
</dbReference>
<dbReference type="InterPro" id="IPR011006">
    <property type="entry name" value="CheY-like_superfamily"/>
</dbReference>
<dbReference type="Gene3D" id="3.30.565.10">
    <property type="entry name" value="Histidine kinase-like ATPase, C-terminal domain"/>
    <property type="match status" value="1"/>
</dbReference>
<dbReference type="PROSITE" id="PS50109">
    <property type="entry name" value="HIS_KIN"/>
    <property type="match status" value="1"/>
</dbReference>
<proteinExistence type="predicted"/>
<dbReference type="InterPro" id="IPR005467">
    <property type="entry name" value="His_kinase_dom"/>
</dbReference>
<dbReference type="InterPro" id="IPR004358">
    <property type="entry name" value="Sig_transdc_His_kin-like_C"/>
</dbReference>
<dbReference type="InterPro" id="IPR003661">
    <property type="entry name" value="HisK_dim/P_dom"/>
</dbReference>
<feature type="modified residue" description="4-aspartylphosphate" evidence="4">
    <location>
        <position position="447"/>
    </location>
</feature>
<dbReference type="SMART" id="SM00388">
    <property type="entry name" value="HisKA"/>
    <property type="match status" value="1"/>
</dbReference>
<comment type="caution">
    <text evidence="7">The sequence shown here is derived from an EMBL/GenBank/DDBJ whole genome shotgun (WGS) entry which is preliminary data.</text>
</comment>
<dbReference type="PROSITE" id="PS50110">
    <property type="entry name" value="RESPONSE_REGULATORY"/>
    <property type="match status" value="1"/>
</dbReference>
<dbReference type="SUPFAM" id="SSF47384">
    <property type="entry name" value="Homodimeric domain of signal transducing histidine kinase"/>
    <property type="match status" value="1"/>
</dbReference>
<evidence type="ECO:0000259" key="6">
    <source>
        <dbReference type="PROSITE" id="PS50110"/>
    </source>
</evidence>
<dbReference type="RefSeq" id="WP_075628578.1">
    <property type="nucleotide sequence ID" value="NZ_FOAM01000004.1"/>
</dbReference>
<evidence type="ECO:0000313" key="8">
    <source>
        <dbReference type="Proteomes" id="UP000186364"/>
    </source>
</evidence>
<dbReference type="PRINTS" id="PR00344">
    <property type="entry name" value="BCTRLSENSOR"/>
</dbReference>
<dbReference type="SMART" id="SM00448">
    <property type="entry name" value="REC"/>
    <property type="match status" value="1"/>
</dbReference>
<evidence type="ECO:0000256" key="1">
    <source>
        <dbReference type="ARBA" id="ARBA00000085"/>
    </source>
</evidence>
<evidence type="ECO:0000256" key="4">
    <source>
        <dbReference type="PROSITE-ProRule" id="PRU00169"/>
    </source>
</evidence>
<comment type="catalytic activity">
    <reaction evidence="1">
        <text>ATP + protein L-histidine = ADP + protein N-phospho-L-histidine.</text>
        <dbReference type="EC" id="2.7.13.3"/>
    </reaction>
</comment>
<keyword evidence="8" id="KW-1185">Reference proteome</keyword>
<evidence type="ECO:0000259" key="5">
    <source>
        <dbReference type="PROSITE" id="PS50109"/>
    </source>
</evidence>
<dbReference type="Pfam" id="PF00512">
    <property type="entry name" value="HisKA"/>
    <property type="match status" value="1"/>
</dbReference>
<sequence length="522" mass="55144">MSARLVATVAHELRTPLAGILGMGHLLSETPLNAEQRNYLTQMRDSAGALGRLVDDLLDMSALAAGRFELSESPVEIRVLIEQVVEMLAHRAHAKGIEIASTVDAAVPDHLLLDSARLRQVLFNIAGNAVKFTREGGVLVSASWDAGTLVIAVRDSGLGIDEADREHLFTAFERGAAGRQTSESTGLGLSIARRIVEAFGGTLTFESQLGTGSTFFIRLPGHADSAESRTGSGPLSASHVLVIAPDGPAREGLAATIATLGGRCRLAATAQEARAALAWFAAEGPALTDVIVDHRLSGTFRALLAESPDLALADLRRTYLVNPEERSVRPINRRDGYRSWLVRPLRERSLIEVMTGRMQGIEVRDAINDNRAVFRAAPSPPLAAANASAAPPGILVAEDDAVQAMLLSTLLRKTGHAVHVVSDAPELLAALAPGAVLPIRPVLVLTDLHMPGGSGVALVRRIRAEMMAARRSPLPLVVQTADDSAKLRAALGGEGVAAVLIKPADGEQLAALVQHLLDAEAR</sequence>
<gene>
    <name evidence="7" type="ORF">BJF93_04900</name>
</gene>
<dbReference type="CDD" id="cd17546">
    <property type="entry name" value="REC_hyHK_CKI1_RcsC-like"/>
    <property type="match status" value="1"/>
</dbReference>
<dbReference type="Gene3D" id="3.40.50.2300">
    <property type="match status" value="1"/>
</dbReference>
<dbReference type="InterPro" id="IPR036890">
    <property type="entry name" value="HATPase_C_sf"/>
</dbReference>
<reference evidence="7 8" key="1">
    <citation type="submission" date="2016-09" db="EMBL/GenBank/DDBJ databases">
        <title>Rhizobium sp. nov., a novel species isolated from the rice rhizosphere.</title>
        <authorList>
            <person name="Zhao J."/>
            <person name="Zhang X."/>
        </authorList>
    </citation>
    <scope>NUCLEOTIDE SEQUENCE [LARGE SCALE GENOMIC DNA]</scope>
    <source>
        <strain evidence="7 8">1.7048</strain>
    </source>
</reference>
<dbReference type="AlphaFoldDB" id="A0A1Q9AUV4"/>
<dbReference type="Gene3D" id="1.10.287.130">
    <property type="match status" value="1"/>
</dbReference>
<protein>
    <recommendedName>
        <fullName evidence="2">histidine kinase</fullName>
        <ecNumber evidence="2">2.7.13.3</ecNumber>
    </recommendedName>
</protein>
<dbReference type="CDD" id="cd00082">
    <property type="entry name" value="HisKA"/>
    <property type="match status" value="1"/>
</dbReference>
<dbReference type="InterPro" id="IPR001789">
    <property type="entry name" value="Sig_transdc_resp-reg_receiver"/>
</dbReference>
<feature type="domain" description="Histidine kinase" evidence="5">
    <location>
        <begin position="8"/>
        <end position="223"/>
    </location>
</feature>
<dbReference type="GO" id="GO:0000155">
    <property type="term" value="F:phosphorelay sensor kinase activity"/>
    <property type="evidence" value="ECO:0007669"/>
    <property type="project" value="InterPro"/>
</dbReference>
<dbReference type="PANTHER" id="PTHR45339:SF5">
    <property type="entry name" value="HISTIDINE KINASE"/>
    <property type="match status" value="1"/>
</dbReference>
<dbReference type="SMART" id="SM00387">
    <property type="entry name" value="HATPase_c"/>
    <property type="match status" value="1"/>
</dbReference>
<dbReference type="InterPro" id="IPR036097">
    <property type="entry name" value="HisK_dim/P_sf"/>
</dbReference>
<organism evidence="7 8">
    <name type="scientific">Xaviernesmea oryzae</name>
    <dbReference type="NCBI Taxonomy" id="464029"/>
    <lineage>
        <taxon>Bacteria</taxon>
        <taxon>Pseudomonadati</taxon>
        <taxon>Pseudomonadota</taxon>
        <taxon>Alphaproteobacteria</taxon>
        <taxon>Hyphomicrobiales</taxon>
        <taxon>Rhizobiaceae</taxon>
        <taxon>Rhizobium/Agrobacterium group</taxon>
        <taxon>Xaviernesmea</taxon>
    </lineage>
</organism>
<dbReference type="SUPFAM" id="SSF52172">
    <property type="entry name" value="CheY-like"/>
    <property type="match status" value="1"/>
</dbReference>
<evidence type="ECO:0000256" key="3">
    <source>
        <dbReference type="ARBA" id="ARBA00022553"/>
    </source>
</evidence>
<dbReference type="Pfam" id="PF00072">
    <property type="entry name" value="Response_reg"/>
    <property type="match status" value="1"/>
</dbReference>
<evidence type="ECO:0000256" key="2">
    <source>
        <dbReference type="ARBA" id="ARBA00012438"/>
    </source>
</evidence>
<dbReference type="Pfam" id="PF02518">
    <property type="entry name" value="HATPase_c"/>
    <property type="match status" value="1"/>
</dbReference>
<evidence type="ECO:0000313" key="7">
    <source>
        <dbReference type="EMBL" id="OLP59236.1"/>
    </source>
</evidence>
<dbReference type="Proteomes" id="UP000186364">
    <property type="component" value="Unassembled WGS sequence"/>
</dbReference>
<dbReference type="PANTHER" id="PTHR45339">
    <property type="entry name" value="HYBRID SIGNAL TRANSDUCTION HISTIDINE KINASE J"/>
    <property type="match status" value="1"/>
</dbReference>
<name>A0A1Q9AUV4_9HYPH</name>
<feature type="domain" description="Response regulatory" evidence="6">
    <location>
        <begin position="393"/>
        <end position="517"/>
    </location>
</feature>